<sequence>MNHCGVHKTSAQMEDDFGADESDGNLIIDTDTDDEKNSEISKSFEGEIEKRETVNEANDGHSLESLECFLERESGDVDFDVLEEDLRVLREDFKTSPVADSMNSNANQMEPTTPRNPVLRSLLSEKPHNVIRITSISHGSSGVVVESPQEATPSSTTSIDWKSPPDELQQNWNCPSGTWVHSSRSAEDNLKPMNLTNGFANFPNGNGVVVSRNNSALGGQFSAPAYPLPPYRMEYHPVQQNGYTYQQQGTSFGDQSRFASNFPHQGYYDHCYPGQNPAGQPALPNRMLYQQLPPVQENRMPALNFSPLGRIPTASHPEVVQNNRRTVGKATAAKNGGATVRHKRKFVCAICHQRLLSFETWSQHMVKKHQKTYTDLIGLSGIKDGLHECKFCGRKFNTTEWFHFHVCQCHGEPVSPMRQCNFCKQVFPWDSFGAHLRISHQVNVSIGVMSDPLGTTTTIRFNGCQGSLICAICKIQCSNADLLREHLNKHSEELCEKLWNDPVFGANVN</sequence>
<evidence type="ECO:0000313" key="4">
    <source>
        <dbReference type="Proteomes" id="UP000678499"/>
    </source>
</evidence>
<feature type="compositionally biased region" description="Acidic residues" evidence="1">
    <location>
        <begin position="13"/>
        <end position="23"/>
    </location>
</feature>
<accession>A0A7R9GHY5</accession>
<dbReference type="AlphaFoldDB" id="A0A7R9GHY5"/>
<organism evidence="3">
    <name type="scientific">Notodromas monacha</name>
    <dbReference type="NCBI Taxonomy" id="399045"/>
    <lineage>
        <taxon>Eukaryota</taxon>
        <taxon>Metazoa</taxon>
        <taxon>Ecdysozoa</taxon>
        <taxon>Arthropoda</taxon>
        <taxon>Crustacea</taxon>
        <taxon>Oligostraca</taxon>
        <taxon>Ostracoda</taxon>
        <taxon>Podocopa</taxon>
        <taxon>Podocopida</taxon>
        <taxon>Cypridocopina</taxon>
        <taxon>Cypridoidea</taxon>
        <taxon>Cyprididae</taxon>
        <taxon>Notodromas</taxon>
    </lineage>
</organism>
<proteinExistence type="predicted"/>
<feature type="region of interest" description="Disordered" evidence="1">
    <location>
        <begin position="1"/>
        <end position="39"/>
    </location>
</feature>
<keyword evidence="4" id="KW-1185">Reference proteome</keyword>
<evidence type="ECO:0000313" key="3">
    <source>
        <dbReference type="EMBL" id="CAD7283137.1"/>
    </source>
</evidence>
<feature type="region of interest" description="Disordered" evidence="1">
    <location>
        <begin position="141"/>
        <end position="165"/>
    </location>
</feature>
<dbReference type="PROSITE" id="PS00028">
    <property type="entry name" value="ZINC_FINGER_C2H2_1"/>
    <property type="match status" value="1"/>
</dbReference>
<evidence type="ECO:0000256" key="1">
    <source>
        <dbReference type="SAM" id="MobiDB-lite"/>
    </source>
</evidence>
<feature type="domain" description="C2H2-type" evidence="2">
    <location>
        <begin position="389"/>
        <end position="410"/>
    </location>
</feature>
<feature type="compositionally biased region" description="Polar residues" evidence="1">
    <location>
        <begin position="149"/>
        <end position="160"/>
    </location>
</feature>
<name>A0A7R9GHY5_9CRUS</name>
<dbReference type="EMBL" id="OA886925">
    <property type="protein sequence ID" value="CAD7283137.1"/>
    <property type="molecule type" value="Genomic_DNA"/>
</dbReference>
<gene>
    <name evidence="3" type="ORF">NMOB1V02_LOCUS10755</name>
</gene>
<dbReference type="InterPro" id="IPR013087">
    <property type="entry name" value="Znf_C2H2_type"/>
</dbReference>
<dbReference type="Proteomes" id="UP000678499">
    <property type="component" value="Unassembled WGS sequence"/>
</dbReference>
<evidence type="ECO:0000259" key="2">
    <source>
        <dbReference type="PROSITE" id="PS00028"/>
    </source>
</evidence>
<dbReference type="EMBL" id="CAJPEX010004888">
    <property type="protein sequence ID" value="CAG0923289.1"/>
    <property type="molecule type" value="Genomic_DNA"/>
</dbReference>
<protein>
    <recommendedName>
        <fullName evidence="2">C2H2-type domain-containing protein</fullName>
    </recommendedName>
</protein>
<reference evidence="3" key="1">
    <citation type="submission" date="2020-11" db="EMBL/GenBank/DDBJ databases">
        <authorList>
            <person name="Tran Van P."/>
        </authorList>
    </citation>
    <scope>NUCLEOTIDE SEQUENCE</scope>
</reference>
<dbReference type="SMART" id="SM00355">
    <property type="entry name" value="ZnF_C2H2"/>
    <property type="match status" value="4"/>
</dbReference>